<organism evidence="2 3">
    <name type="scientific">Lacicoccus qingdaonensis</name>
    <dbReference type="NCBI Taxonomy" id="576118"/>
    <lineage>
        <taxon>Bacteria</taxon>
        <taxon>Bacillati</taxon>
        <taxon>Bacillota</taxon>
        <taxon>Bacilli</taxon>
        <taxon>Bacillales</taxon>
        <taxon>Salinicoccaceae</taxon>
        <taxon>Lacicoccus</taxon>
    </lineage>
</organism>
<dbReference type="OrthoDB" id="66776at2"/>
<dbReference type="InterPro" id="IPR000182">
    <property type="entry name" value="GNAT_dom"/>
</dbReference>
<dbReference type="GO" id="GO:0016747">
    <property type="term" value="F:acyltransferase activity, transferring groups other than amino-acyl groups"/>
    <property type="evidence" value="ECO:0007669"/>
    <property type="project" value="InterPro"/>
</dbReference>
<dbReference type="AlphaFoldDB" id="A0A1G9FNR5"/>
<dbReference type="InterPro" id="IPR016181">
    <property type="entry name" value="Acyl_CoA_acyltransferase"/>
</dbReference>
<accession>A0A1G9FNR5</accession>
<dbReference type="Pfam" id="PF00583">
    <property type="entry name" value="Acetyltransf_1"/>
    <property type="match status" value="1"/>
</dbReference>
<evidence type="ECO:0000313" key="2">
    <source>
        <dbReference type="EMBL" id="SDK90044.1"/>
    </source>
</evidence>
<dbReference type="PROSITE" id="PS51186">
    <property type="entry name" value="GNAT"/>
    <property type="match status" value="1"/>
</dbReference>
<reference evidence="3" key="1">
    <citation type="submission" date="2016-10" db="EMBL/GenBank/DDBJ databases">
        <authorList>
            <person name="Varghese N."/>
            <person name="Submissions S."/>
        </authorList>
    </citation>
    <scope>NUCLEOTIDE SEQUENCE [LARGE SCALE GENOMIC DNA]</scope>
    <source>
        <strain evidence="3">CGMCC 1.8895</strain>
    </source>
</reference>
<sequence length="241" mass="27889">MTNIKDRFFKDGKLVQIPKKEKVKLQLFDELIKAFDRNHVYKEKEVNGILKETYPDYAVLRRYLVDYQYFQRTDDGSQYQVNTEVTLKFYDESHYGDLERYVLTEAHEYYSAAPLDALKSCEKIDERRLVLIIQRRQVAGVFILQSGDIVQKYTSNFDALVMFSYSVDSTKQGRGVATSSFRELDAFVNEHYDNVEEVALGVNVKNKIAQHVYKKGGFTATGDTFIGPLGRQIIMSKKIKA</sequence>
<dbReference type="Gene3D" id="3.40.630.30">
    <property type="match status" value="1"/>
</dbReference>
<evidence type="ECO:0000259" key="1">
    <source>
        <dbReference type="PROSITE" id="PS51186"/>
    </source>
</evidence>
<dbReference type="InterPro" id="IPR018656">
    <property type="entry name" value="DUF2087"/>
</dbReference>
<dbReference type="SUPFAM" id="SSF55729">
    <property type="entry name" value="Acyl-CoA N-acyltransferases (Nat)"/>
    <property type="match status" value="1"/>
</dbReference>
<evidence type="ECO:0000313" key="3">
    <source>
        <dbReference type="Proteomes" id="UP000199008"/>
    </source>
</evidence>
<dbReference type="RefSeq" id="WP_092986471.1">
    <property type="nucleotide sequence ID" value="NZ_FNFY01000013.1"/>
</dbReference>
<proteinExistence type="predicted"/>
<feature type="domain" description="N-acetyltransferase" evidence="1">
    <location>
        <begin position="87"/>
        <end position="240"/>
    </location>
</feature>
<name>A0A1G9FNR5_9BACL</name>
<dbReference type="EMBL" id="FNFY01000013">
    <property type="protein sequence ID" value="SDK90044.1"/>
    <property type="molecule type" value="Genomic_DNA"/>
</dbReference>
<dbReference type="Pfam" id="PF09860">
    <property type="entry name" value="DUF2087"/>
    <property type="match status" value="1"/>
</dbReference>
<keyword evidence="3" id="KW-1185">Reference proteome</keyword>
<gene>
    <name evidence="2" type="ORF">SAMN05216216_11332</name>
</gene>
<dbReference type="STRING" id="576118.SAMN05216216_11332"/>
<dbReference type="Proteomes" id="UP000199008">
    <property type="component" value="Unassembled WGS sequence"/>
</dbReference>
<protein>
    <recommendedName>
        <fullName evidence="1">N-acetyltransferase domain-containing protein</fullName>
    </recommendedName>
</protein>